<sequence length="496" mass="54285">MVHFYGTEYRTHTSCMTEDQKYQGALYKNNDSNNKNKNKKARISPPNGAEEEHHFHPSTPSAPVSTNSSKNNNSNNNNNSIATKKQQVAATPSVKKSNMAAVAQYQQPHHMSHAAYVEDVPEELEGYLVADDDDHRSDDDAPPHAPTPPPAAEGPVNVFDFLVAGATPNASSLGLSHPTVKFNDNADTDVARYEYDANAYLAAADDFSMAGHAKYQQHLAQYGNGPVPTAEPTSTALTPFRTPAPDRAERKKKESAGDKDKDASKKDKKRKRLTLDINDQVMTDAPPVLHSGLTGGLHRLTTKHAAFPPSPESAETPASPLKKSKKSKRSKSRAEPVTNSLFSRLTAGSSKIKTKKRKHRRSASPSGKKHSSHSSSSSSKSHRRHRDADKDGASTAAPAQKLLEYPGAEKKEDDNGGSGQLIVYKPRADLFLSFVNKGPDSERGCSMNKALKRFHRERSSSGTSLAKPAEEKELFRSLRLRKNDRGEIVLFCVDEE</sequence>
<feature type="region of interest" description="Disordered" evidence="7">
    <location>
        <begin position="303"/>
        <end position="420"/>
    </location>
</feature>
<dbReference type="eggNOG" id="KOG2186">
    <property type="taxonomic scope" value="Eukaryota"/>
</dbReference>
<feature type="compositionally biased region" description="Polar residues" evidence="7">
    <location>
        <begin position="337"/>
        <end position="351"/>
    </location>
</feature>
<name>U7PW42_SPOS1</name>
<dbReference type="OrthoDB" id="21474at2759"/>
<feature type="compositionally biased region" description="Basic residues" evidence="7">
    <location>
        <begin position="352"/>
        <end position="372"/>
    </location>
</feature>
<evidence type="ECO:0000259" key="8">
    <source>
        <dbReference type="Pfam" id="PF08790"/>
    </source>
</evidence>
<dbReference type="GO" id="GO:0006364">
    <property type="term" value="P:rRNA processing"/>
    <property type="evidence" value="ECO:0007669"/>
    <property type="project" value="TreeGrafter"/>
</dbReference>
<feature type="compositionally biased region" description="Basic and acidic residues" evidence="7">
    <location>
        <begin position="244"/>
        <end position="265"/>
    </location>
</feature>
<evidence type="ECO:0000256" key="5">
    <source>
        <dbReference type="ARBA" id="ARBA00022833"/>
    </source>
</evidence>
<feature type="region of interest" description="Disordered" evidence="7">
    <location>
        <begin position="26"/>
        <end position="95"/>
    </location>
</feature>
<dbReference type="Pfam" id="PF08790">
    <property type="entry name" value="zf-LYAR"/>
    <property type="match status" value="1"/>
</dbReference>
<protein>
    <recommendedName>
        <fullName evidence="8">Zinc finger C2H2 LYAR-type domain-containing protein</fullName>
    </recommendedName>
</protein>
<evidence type="ECO:0000256" key="1">
    <source>
        <dbReference type="ARBA" id="ARBA00004123"/>
    </source>
</evidence>
<dbReference type="STRING" id="1391915.U7PW42"/>
<evidence type="ECO:0000313" key="9">
    <source>
        <dbReference type="EMBL" id="ERS99822.1"/>
    </source>
</evidence>
<keyword evidence="2" id="KW-0479">Metal-binding</keyword>
<dbReference type="GO" id="GO:0000122">
    <property type="term" value="P:negative regulation of transcription by RNA polymerase II"/>
    <property type="evidence" value="ECO:0007669"/>
    <property type="project" value="TreeGrafter"/>
</dbReference>
<keyword evidence="4" id="KW-0863">Zinc-finger</keyword>
<dbReference type="GO" id="GO:0008270">
    <property type="term" value="F:zinc ion binding"/>
    <property type="evidence" value="ECO:0007669"/>
    <property type="project" value="UniProtKB-KW"/>
</dbReference>
<evidence type="ECO:0000256" key="4">
    <source>
        <dbReference type="ARBA" id="ARBA00022771"/>
    </source>
</evidence>
<organism evidence="9 10">
    <name type="scientific">Sporothrix schenckii (strain ATCC 58251 / de Perez 2211183)</name>
    <name type="common">Rose-picker's disease fungus</name>
    <dbReference type="NCBI Taxonomy" id="1391915"/>
    <lineage>
        <taxon>Eukaryota</taxon>
        <taxon>Fungi</taxon>
        <taxon>Dikarya</taxon>
        <taxon>Ascomycota</taxon>
        <taxon>Pezizomycotina</taxon>
        <taxon>Sordariomycetes</taxon>
        <taxon>Sordariomycetidae</taxon>
        <taxon>Ophiostomatales</taxon>
        <taxon>Ophiostomataceae</taxon>
        <taxon>Sporothrix</taxon>
    </lineage>
</organism>
<dbReference type="InterPro" id="IPR039999">
    <property type="entry name" value="LYAR"/>
</dbReference>
<feature type="compositionally biased region" description="Pro residues" evidence="7">
    <location>
        <begin position="143"/>
        <end position="152"/>
    </location>
</feature>
<comment type="subcellular location">
    <subcellularLocation>
        <location evidence="1">Nucleus</location>
    </subcellularLocation>
</comment>
<dbReference type="GO" id="GO:0005730">
    <property type="term" value="C:nucleolus"/>
    <property type="evidence" value="ECO:0007669"/>
    <property type="project" value="TreeGrafter"/>
</dbReference>
<dbReference type="AlphaFoldDB" id="U7PW42"/>
<evidence type="ECO:0000313" key="10">
    <source>
        <dbReference type="Proteomes" id="UP000018087"/>
    </source>
</evidence>
<keyword evidence="6" id="KW-0539">Nucleus</keyword>
<dbReference type="PANTHER" id="PTHR13100">
    <property type="entry name" value="CELL GROWTH-REGULATING NUCLEOLAR PROTEIN LYAR"/>
    <property type="match status" value="1"/>
</dbReference>
<dbReference type="GO" id="GO:0003677">
    <property type="term" value="F:DNA binding"/>
    <property type="evidence" value="ECO:0007669"/>
    <property type="project" value="InterPro"/>
</dbReference>
<feature type="region of interest" description="Disordered" evidence="7">
    <location>
        <begin position="132"/>
        <end position="155"/>
    </location>
</feature>
<keyword evidence="5" id="KW-0862">Zinc</keyword>
<evidence type="ECO:0000256" key="2">
    <source>
        <dbReference type="ARBA" id="ARBA00022723"/>
    </source>
</evidence>
<feature type="domain" description="Zinc finger C2H2 LYAR-type" evidence="8">
    <location>
        <begin position="1"/>
        <end position="22"/>
    </location>
</feature>
<feature type="compositionally biased region" description="Basic residues" evidence="7">
    <location>
        <begin position="322"/>
        <end position="331"/>
    </location>
</feature>
<dbReference type="PANTHER" id="PTHR13100:SF10">
    <property type="entry name" value="CELL GROWTH-REGULATING NUCLEOLAR PROTEIN"/>
    <property type="match status" value="1"/>
</dbReference>
<evidence type="ECO:0000256" key="6">
    <source>
        <dbReference type="ARBA" id="ARBA00023242"/>
    </source>
</evidence>
<dbReference type="Proteomes" id="UP000018087">
    <property type="component" value="Unassembled WGS sequence"/>
</dbReference>
<dbReference type="EMBL" id="KI440844">
    <property type="protein sequence ID" value="ERS99822.1"/>
    <property type="molecule type" value="Genomic_DNA"/>
</dbReference>
<evidence type="ECO:0000256" key="3">
    <source>
        <dbReference type="ARBA" id="ARBA00022737"/>
    </source>
</evidence>
<accession>U7PW42</accession>
<dbReference type="HOGENOM" id="CLU_024874_1_0_1"/>
<reference evidence="10" key="1">
    <citation type="journal article" date="2014" name="Genome Announc.">
        <title>Genome sequence of the pathogenic fungus Sporothrix schenckii (ATCC 58251).</title>
        <authorList>
            <person name="Cuomo C.A."/>
            <person name="Rodriguez-Del Valle N."/>
            <person name="Perez-Sanchez L."/>
            <person name="Abouelleil A."/>
            <person name="Goldberg J."/>
            <person name="Young S."/>
            <person name="Zeng Q."/>
            <person name="Birren B.W."/>
        </authorList>
    </citation>
    <scope>NUCLEOTIDE SEQUENCE [LARGE SCALE GENOMIC DNA]</scope>
    <source>
        <strain evidence="10">ATCC 58251 / de Perez 2211183</strain>
    </source>
</reference>
<feature type="compositionally biased region" description="Basic and acidic residues" evidence="7">
    <location>
        <begin position="133"/>
        <end position="142"/>
    </location>
</feature>
<keyword evidence="3" id="KW-0677">Repeat</keyword>
<feature type="compositionally biased region" description="Low complexity" evidence="7">
    <location>
        <begin position="67"/>
        <end position="80"/>
    </location>
</feature>
<feature type="compositionally biased region" description="Polar residues" evidence="7">
    <location>
        <begin position="81"/>
        <end position="95"/>
    </location>
</feature>
<evidence type="ECO:0000256" key="7">
    <source>
        <dbReference type="SAM" id="MobiDB-lite"/>
    </source>
</evidence>
<gene>
    <name evidence="9" type="ORF">HMPREF1624_03187</name>
</gene>
<dbReference type="InterPro" id="IPR014898">
    <property type="entry name" value="Znf_C2H2_LYAR"/>
</dbReference>
<proteinExistence type="predicted"/>
<feature type="region of interest" description="Disordered" evidence="7">
    <location>
        <begin position="223"/>
        <end position="279"/>
    </location>
</feature>
<keyword evidence="10" id="KW-1185">Reference proteome</keyword>